<name>A0ABU5TUN6_9CYAN</name>
<gene>
    <name evidence="1" type="ORF">VB854_06580</name>
</gene>
<sequence>MTTKKSAFAATMNHIKSQGYNPEAMSVEHSYDPDSANYYLTLTPNNELEKRIDCTIDEYGNVAYWGVRIIPAEIMPTVKMSLN</sequence>
<dbReference type="EMBL" id="JAYGHT010000012">
    <property type="protein sequence ID" value="MEA5518612.1"/>
    <property type="molecule type" value="Genomic_DNA"/>
</dbReference>
<proteinExistence type="predicted"/>
<keyword evidence="2" id="KW-1185">Reference proteome</keyword>
<accession>A0ABU5TUN6</accession>
<dbReference type="Proteomes" id="UP001301728">
    <property type="component" value="Unassembled WGS sequence"/>
</dbReference>
<dbReference type="RefSeq" id="WP_046278078.1">
    <property type="nucleotide sequence ID" value="NZ_JAYGHT010000012.1"/>
</dbReference>
<comment type="caution">
    <text evidence="1">The sequence shown here is derived from an EMBL/GenBank/DDBJ whole genome shotgun (WGS) entry which is preliminary data.</text>
</comment>
<organism evidence="1 2">
    <name type="scientific">Limnoraphis robusta CCNP1315</name>
    <dbReference type="NCBI Taxonomy" id="3110306"/>
    <lineage>
        <taxon>Bacteria</taxon>
        <taxon>Bacillati</taxon>
        <taxon>Cyanobacteriota</taxon>
        <taxon>Cyanophyceae</taxon>
        <taxon>Oscillatoriophycideae</taxon>
        <taxon>Oscillatoriales</taxon>
        <taxon>Sirenicapillariaceae</taxon>
        <taxon>Limnoraphis</taxon>
    </lineage>
</organism>
<evidence type="ECO:0000313" key="2">
    <source>
        <dbReference type="Proteomes" id="UP001301728"/>
    </source>
</evidence>
<evidence type="ECO:0000313" key="1">
    <source>
        <dbReference type="EMBL" id="MEA5518612.1"/>
    </source>
</evidence>
<protein>
    <submittedName>
        <fullName evidence="1">Uncharacterized protein</fullName>
    </submittedName>
</protein>
<reference evidence="1 2" key="1">
    <citation type="submission" date="2023-12" db="EMBL/GenBank/DDBJ databases">
        <title>Baltic Sea Cyanobacteria.</title>
        <authorList>
            <person name="Delbaje E."/>
            <person name="Fewer D.P."/>
            <person name="Shishido T.K."/>
        </authorList>
    </citation>
    <scope>NUCLEOTIDE SEQUENCE [LARGE SCALE GENOMIC DNA]</scope>
    <source>
        <strain evidence="1 2">CCNP 1315</strain>
    </source>
</reference>